<keyword evidence="7 14" id="KW-0378">Hydrolase</keyword>
<dbReference type="Pfam" id="PF02922">
    <property type="entry name" value="CBM_48"/>
    <property type="match status" value="1"/>
</dbReference>
<dbReference type="InterPro" id="IPR013780">
    <property type="entry name" value="Glyco_hydro_b"/>
</dbReference>
<name>A0ABY6J8G5_9BACT</name>
<evidence type="ECO:0000256" key="12">
    <source>
        <dbReference type="ARBA" id="ARBA00034013"/>
    </source>
</evidence>
<evidence type="ECO:0000256" key="8">
    <source>
        <dbReference type="ARBA" id="ARBA00023277"/>
    </source>
</evidence>
<evidence type="ECO:0000256" key="14">
    <source>
        <dbReference type="PIRNR" id="PIRNR006337"/>
    </source>
</evidence>
<evidence type="ECO:0000256" key="13">
    <source>
        <dbReference type="NCBIfam" id="TIGR02402"/>
    </source>
</evidence>
<dbReference type="Gene3D" id="2.60.40.10">
    <property type="entry name" value="Immunoglobulins"/>
    <property type="match status" value="1"/>
</dbReference>
<dbReference type="InterPro" id="IPR012768">
    <property type="entry name" value="Trehalose_TreZ"/>
</dbReference>
<dbReference type="Gene3D" id="1.10.10.760">
    <property type="entry name" value="E-set domains of sugar-utilizing enzymes"/>
    <property type="match status" value="1"/>
</dbReference>
<evidence type="ECO:0000256" key="3">
    <source>
        <dbReference type="ARBA" id="ARBA00008061"/>
    </source>
</evidence>
<dbReference type="Gene3D" id="3.20.20.80">
    <property type="entry name" value="Glycosidases"/>
    <property type="match status" value="1"/>
</dbReference>
<evidence type="ECO:0000256" key="10">
    <source>
        <dbReference type="ARBA" id="ARBA00032057"/>
    </source>
</evidence>
<dbReference type="RefSeq" id="WP_264282444.1">
    <property type="nucleotide sequence ID" value="NZ_CP107006.1"/>
</dbReference>
<dbReference type="Pfam" id="PF00128">
    <property type="entry name" value="Alpha-amylase"/>
    <property type="match status" value="1"/>
</dbReference>
<dbReference type="EMBL" id="CP107006">
    <property type="protein sequence ID" value="UYQ94571.1"/>
    <property type="molecule type" value="Genomic_DNA"/>
</dbReference>
<dbReference type="InterPro" id="IPR014756">
    <property type="entry name" value="Ig_E-set"/>
</dbReference>
<evidence type="ECO:0000256" key="5">
    <source>
        <dbReference type="ARBA" id="ARBA00015938"/>
    </source>
</evidence>
<dbReference type="InterPro" id="IPR006047">
    <property type="entry name" value="GH13_cat_dom"/>
</dbReference>
<accession>A0ABY6J8G5</accession>
<protein>
    <recommendedName>
        <fullName evidence="5 13">Malto-oligosyltrehalose trehalohydrolase</fullName>
        <shortName evidence="14">MTHase</shortName>
        <ecNumber evidence="4 13">3.2.1.141</ecNumber>
    </recommendedName>
    <alternativeName>
        <fullName evidence="11 14">4-alpha-D-((1-&gt;4)-alpha-D-glucano)trehalose trehalohydrolase</fullName>
    </alternativeName>
    <alternativeName>
        <fullName evidence="10 14">Maltooligosyl trehalose trehalohydrolase</fullName>
    </alternativeName>
</protein>
<dbReference type="PIRSF" id="PIRSF006337">
    <property type="entry name" value="Trehalose_TreZ"/>
    <property type="match status" value="1"/>
</dbReference>
<dbReference type="PANTHER" id="PTHR43651:SF11">
    <property type="entry name" value="MALTO-OLIGOSYLTREHALOSE TREHALOHYDROLASE"/>
    <property type="match status" value="1"/>
</dbReference>
<dbReference type="InterPro" id="IPR044901">
    <property type="entry name" value="Trehalose_TreZ_E-set_sf"/>
</dbReference>
<evidence type="ECO:0000259" key="15">
    <source>
        <dbReference type="SMART" id="SM00642"/>
    </source>
</evidence>
<evidence type="ECO:0000256" key="2">
    <source>
        <dbReference type="ARBA" id="ARBA00005199"/>
    </source>
</evidence>
<organism evidence="16 17">
    <name type="scientific">Chitinophaga horti</name>
    <dbReference type="NCBI Taxonomy" id="2920382"/>
    <lineage>
        <taxon>Bacteria</taxon>
        <taxon>Pseudomonadati</taxon>
        <taxon>Bacteroidota</taxon>
        <taxon>Chitinophagia</taxon>
        <taxon>Chitinophagales</taxon>
        <taxon>Chitinophagaceae</taxon>
        <taxon>Chitinophaga</taxon>
    </lineage>
</organism>
<proteinExistence type="inferred from homology"/>
<dbReference type="SUPFAM" id="SSF51445">
    <property type="entry name" value="(Trans)glycosidases"/>
    <property type="match status" value="1"/>
</dbReference>
<dbReference type="Gene3D" id="2.60.40.1180">
    <property type="entry name" value="Golgi alpha-mannosidase II"/>
    <property type="match status" value="1"/>
</dbReference>
<dbReference type="SMART" id="SM00642">
    <property type="entry name" value="Aamy"/>
    <property type="match status" value="1"/>
</dbReference>
<comment type="subcellular location">
    <subcellularLocation>
        <location evidence="1">Cytoplasm</location>
    </subcellularLocation>
</comment>
<keyword evidence="17" id="KW-1185">Reference proteome</keyword>
<evidence type="ECO:0000256" key="6">
    <source>
        <dbReference type="ARBA" id="ARBA00022490"/>
    </source>
</evidence>
<dbReference type="PANTHER" id="PTHR43651">
    <property type="entry name" value="1,4-ALPHA-GLUCAN-BRANCHING ENZYME"/>
    <property type="match status" value="1"/>
</dbReference>
<evidence type="ECO:0000256" key="7">
    <source>
        <dbReference type="ARBA" id="ARBA00022801"/>
    </source>
</evidence>
<comment type="catalytic activity">
    <reaction evidence="12 14">
        <text>hydrolysis of (1-&gt;4)-alpha-D-glucosidic linkage in 4-alpha-D-[(1-&gt;4)-alpha-D-glucanosyl]n trehalose to yield trehalose and (1-&gt;4)-alpha-D-glucan.</text>
        <dbReference type="EC" id="3.2.1.141"/>
    </reaction>
</comment>
<sequence length="605" mass="68024">MTIYPQQGAVMSKTGTCVFRVWAPERKKVELIISSPVQEQLTMLREEEGYWSYEMPGCPSGLRYHYLLDGELHRPDPASRCQPEGVHGDSEVTDGLSFNWTDQQWKGLALKDMLIYELHTGTFTEQGTFQGIISRLDDLLQLGINTIEIMPIAQFPGTRNWGYDGVYPYAVQSSYGGCQGLRQLVDAAHAKGLAVVLDVVYNHLGPEGNYLPEFGPYFTDKYHTPWGSAINYDDRDCDAVRGYFLHNALMWLDEFHIDGLRLDAVHAWWDSSAVHFAEELSAAVKDLEVRTGRKKVLIAEIDLNNPRYITPADKGGYGMQGQWCDEFHHAIHGLLTGEKNGYYEDFGEAEHMAAALEHAYVYTGQYSKHRKRRFGASPKNNARSQFVVFTQNHDQVGNRMLGERLISLAGESAARLAAATMLLSPYVPLLFMGEEYGETKPFSYFTSHSDEALIKAVREGRQQEFAAFQTGKDVPDPQSEELYKQCVLNWKTSGPMYEYYRHLIALRKGRAPLQNDAPDSMIVHPAYHAAVLSFERHAPEEKLLVLLNFAKEEQQCTPAPGCSLKKISDSEDINWNGKGKTAPDEVPVGGSITLPPLSAVVYEMI</sequence>
<dbReference type="CDD" id="cd02853">
    <property type="entry name" value="E_set_MTHase_like_N"/>
    <property type="match status" value="1"/>
</dbReference>
<comment type="pathway">
    <text evidence="2 14">Glycan biosynthesis; trehalose biosynthesis.</text>
</comment>
<comment type="similarity">
    <text evidence="3 14">Belongs to the glycosyl hydrolase 13 family.</text>
</comment>
<dbReference type="EC" id="3.2.1.141" evidence="4 13"/>
<dbReference type="NCBIfam" id="TIGR02402">
    <property type="entry name" value="trehalose_TreZ"/>
    <property type="match status" value="1"/>
</dbReference>
<keyword evidence="6" id="KW-0963">Cytoplasm</keyword>
<evidence type="ECO:0000256" key="9">
    <source>
        <dbReference type="ARBA" id="ARBA00023295"/>
    </source>
</evidence>
<keyword evidence="8" id="KW-0119">Carbohydrate metabolism</keyword>
<dbReference type="Proteomes" id="UP001162741">
    <property type="component" value="Chromosome"/>
</dbReference>
<dbReference type="InterPro" id="IPR017853">
    <property type="entry name" value="GH"/>
</dbReference>
<feature type="domain" description="Glycosyl hydrolase family 13 catalytic" evidence="15">
    <location>
        <begin position="117"/>
        <end position="461"/>
    </location>
</feature>
<dbReference type="SUPFAM" id="SSF81296">
    <property type="entry name" value="E set domains"/>
    <property type="match status" value="1"/>
</dbReference>
<gene>
    <name evidence="16" type="primary">treZ</name>
    <name evidence="16" type="ORF">MKQ68_05635</name>
</gene>
<dbReference type="InterPro" id="IPR004193">
    <property type="entry name" value="Glyco_hydro_13_N"/>
</dbReference>
<evidence type="ECO:0000313" key="17">
    <source>
        <dbReference type="Proteomes" id="UP001162741"/>
    </source>
</evidence>
<keyword evidence="9 14" id="KW-0326">Glycosidase</keyword>
<dbReference type="InterPro" id="IPR013783">
    <property type="entry name" value="Ig-like_fold"/>
</dbReference>
<reference evidence="16" key="1">
    <citation type="submission" date="2022-10" db="EMBL/GenBank/DDBJ databases">
        <title>Chitinophaga sp. nov., isolated from soil.</title>
        <authorList>
            <person name="Jeon C.O."/>
        </authorList>
    </citation>
    <scope>NUCLEOTIDE SEQUENCE</scope>
    <source>
        <strain evidence="16">R8</strain>
    </source>
</reference>
<evidence type="ECO:0000256" key="1">
    <source>
        <dbReference type="ARBA" id="ARBA00004496"/>
    </source>
</evidence>
<evidence type="ECO:0000256" key="4">
    <source>
        <dbReference type="ARBA" id="ARBA00012268"/>
    </source>
</evidence>
<dbReference type="CDD" id="cd11325">
    <property type="entry name" value="AmyAc_GTHase"/>
    <property type="match status" value="1"/>
</dbReference>
<dbReference type="SUPFAM" id="SSF51011">
    <property type="entry name" value="Glycosyl hydrolase domain"/>
    <property type="match status" value="1"/>
</dbReference>
<evidence type="ECO:0000256" key="11">
    <source>
        <dbReference type="ARBA" id="ARBA00033284"/>
    </source>
</evidence>
<evidence type="ECO:0000313" key="16">
    <source>
        <dbReference type="EMBL" id="UYQ94571.1"/>
    </source>
</evidence>